<dbReference type="InterPro" id="IPR017926">
    <property type="entry name" value="GATASE"/>
</dbReference>
<dbReference type="HOGENOM" id="CLU_054974_3_3_2"/>
<evidence type="ECO:0000259" key="1">
    <source>
        <dbReference type="Pfam" id="PF00117"/>
    </source>
</evidence>
<dbReference type="CDD" id="cd01741">
    <property type="entry name" value="GATase1_1"/>
    <property type="match status" value="1"/>
</dbReference>
<accession>F2KR83</accession>
<dbReference type="MEROPS" id="C26.001"/>
<dbReference type="PANTHER" id="PTHR42695:SF5">
    <property type="entry name" value="GLUTAMINE AMIDOTRANSFERASE YLR126C-RELATED"/>
    <property type="match status" value="1"/>
</dbReference>
<protein>
    <submittedName>
        <fullName evidence="2">Glutamine amidotransferase class-I</fullName>
    </submittedName>
</protein>
<dbReference type="Gene3D" id="3.40.50.880">
    <property type="match status" value="1"/>
</dbReference>
<evidence type="ECO:0000313" key="3">
    <source>
        <dbReference type="Proteomes" id="UP000008136"/>
    </source>
</evidence>
<dbReference type="SUPFAM" id="SSF52317">
    <property type="entry name" value="Class I glutamine amidotransferase-like"/>
    <property type="match status" value="1"/>
</dbReference>
<evidence type="ECO:0000313" key="2">
    <source>
        <dbReference type="EMBL" id="AEA46720.1"/>
    </source>
</evidence>
<dbReference type="InterPro" id="IPR029062">
    <property type="entry name" value="Class_I_gatase-like"/>
</dbReference>
<dbReference type="Pfam" id="PF00117">
    <property type="entry name" value="GATase"/>
    <property type="match status" value="1"/>
</dbReference>
<dbReference type="STRING" id="693661.Arcve_0700"/>
<proteinExistence type="predicted"/>
<keyword evidence="2" id="KW-0315">Glutamine amidotransferase</keyword>
<organism evidence="2 3">
    <name type="scientific">Archaeoglobus veneficus (strain DSM 11195 / SNP6)</name>
    <dbReference type="NCBI Taxonomy" id="693661"/>
    <lineage>
        <taxon>Archaea</taxon>
        <taxon>Methanobacteriati</taxon>
        <taxon>Methanobacteriota</taxon>
        <taxon>Archaeoglobi</taxon>
        <taxon>Archaeoglobales</taxon>
        <taxon>Archaeoglobaceae</taxon>
        <taxon>Archaeoglobus</taxon>
    </lineage>
</organism>
<dbReference type="GeneID" id="10393798"/>
<dbReference type="PANTHER" id="PTHR42695">
    <property type="entry name" value="GLUTAMINE AMIDOTRANSFERASE YLR126C-RELATED"/>
    <property type="match status" value="1"/>
</dbReference>
<dbReference type="PROSITE" id="PS51273">
    <property type="entry name" value="GATASE_TYPE_1"/>
    <property type="match status" value="1"/>
</dbReference>
<dbReference type="FunFam" id="3.40.50.880:FF:000033">
    <property type="entry name" value="Glutamine amidotransferase class-I"/>
    <property type="match status" value="1"/>
</dbReference>
<dbReference type="KEGG" id="ave:Arcve_0700"/>
<dbReference type="EMBL" id="CP002588">
    <property type="protein sequence ID" value="AEA46720.1"/>
    <property type="molecule type" value="Genomic_DNA"/>
</dbReference>
<dbReference type="Proteomes" id="UP000008136">
    <property type="component" value="Chromosome"/>
</dbReference>
<gene>
    <name evidence="2" type="ordered locus">Arcve_0700</name>
</gene>
<sequence length="221" mass="25461">MKVVAIKHVPNEPMGLIEDILKEKGIEYEYVRVYETNELPEVKATHIVIMGGPMGVYEEKEYPFLSQEKEMIRQAFEDNIPILGICLGAQLIASALGKNVYPYKREIGWFEVEKANDDELIESLPDKMIVFQWHNDTFDLPDNAKLLYAGKDVRNQAFRVGNAIGLQFHLEVTPEIVRNWVEDEKSLTQDEKEKIISETGRYINELNENCRKLVDAFLKLG</sequence>
<keyword evidence="2" id="KW-0808">Transferase</keyword>
<dbReference type="InterPro" id="IPR044992">
    <property type="entry name" value="ChyE-like"/>
</dbReference>
<keyword evidence="3" id="KW-1185">Reference proteome</keyword>
<dbReference type="GO" id="GO:0016740">
    <property type="term" value="F:transferase activity"/>
    <property type="evidence" value="ECO:0007669"/>
    <property type="project" value="UniProtKB-KW"/>
</dbReference>
<dbReference type="OrthoDB" id="7388at2157"/>
<name>F2KR83_ARCVS</name>
<feature type="domain" description="Glutamine amidotransferase" evidence="1">
    <location>
        <begin position="17"/>
        <end position="175"/>
    </location>
</feature>
<dbReference type="eggNOG" id="arCOG00090">
    <property type="taxonomic scope" value="Archaea"/>
</dbReference>
<dbReference type="RefSeq" id="WP_013683392.1">
    <property type="nucleotide sequence ID" value="NC_015320.1"/>
</dbReference>
<dbReference type="AlphaFoldDB" id="F2KR83"/>
<dbReference type="GO" id="GO:0005829">
    <property type="term" value="C:cytosol"/>
    <property type="evidence" value="ECO:0007669"/>
    <property type="project" value="TreeGrafter"/>
</dbReference>
<reference evidence="2 3" key="1">
    <citation type="submission" date="2011-03" db="EMBL/GenBank/DDBJ databases">
        <title>The complete genome of Archaeoglobus veneficus SNP6.</title>
        <authorList>
            <consortium name="US DOE Joint Genome Institute (JGI-PGF)"/>
            <person name="Lucas S."/>
            <person name="Copeland A."/>
            <person name="Lapidus A."/>
            <person name="Bruce D."/>
            <person name="Goodwin L."/>
            <person name="Pitluck S."/>
            <person name="Kyrpides N."/>
            <person name="Mavromatis K."/>
            <person name="Pagani I."/>
            <person name="Ivanova N."/>
            <person name="Mikhailova N."/>
            <person name="Lu M."/>
            <person name="Detter J.C."/>
            <person name="Tapia R."/>
            <person name="Han C."/>
            <person name="Land M."/>
            <person name="Hauser L."/>
            <person name="Markowitz V."/>
            <person name="Cheng J.-F."/>
            <person name="Hugenholtz P."/>
            <person name="Woyke T."/>
            <person name="Wu D."/>
            <person name="Spring S."/>
            <person name="Brambilla E."/>
            <person name="Klenk H.-P."/>
            <person name="Eisen J.A."/>
        </authorList>
    </citation>
    <scope>NUCLEOTIDE SEQUENCE [LARGE SCALE GENOMIC DNA]</scope>
    <source>
        <strain>SNP6</strain>
    </source>
</reference>